<comment type="caution">
    <text evidence="2">The sequence shown here is derived from an EMBL/GenBank/DDBJ whole genome shotgun (WGS) entry which is preliminary data.</text>
</comment>
<dbReference type="InterPro" id="IPR005501">
    <property type="entry name" value="LamB/YcsF/PxpA-like"/>
</dbReference>
<keyword evidence="1" id="KW-0547">Nucleotide-binding</keyword>
<dbReference type="EMBL" id="JBHSQV010000034">
    <property type="protein sequence ID" value="MFC5985920.1"/>
    <property type="molecule type" value="Genomic_DNA"/>
</dbReference>
<dbReference type="RefSeq" id="WP_379893280.1">
    <property type="nucleotide sequence ID" value="NZ_CBCSCT010000019.1"/>
</dbReference>
<dbReference type="Pfam" id="PF03746">
    <property type="entry name" value="LamB_YcsF"/>
    <property type="match status" value="1"/>
</dbReference>
<dbReference type="NCBIfam" id="NF003816">
    <property type="entry name" value="PRK05406.1-5"/>
    <property type="match status" value="1"/>
</dbReference>
<dbReference type="NCBIfam" id="NF003814">
    <property type="entry name" value="PRK05406.1-3"/>
    <property type="match status" value="1"/>
</dbReference>
<organism evidence="2 3">
    <name type="scientific">Marinicrinis lubricantis</name>
    <dbReference type="NCBI Taxonomy" id="2086470"/>
    <lineage>
        <taxon>Bacteria</taxon>
        <taxon>Bacillati</taxon>
        <taxon>Bacillota</taxon>
        <taxon>Bacilli</taxon>
        <taxon>Bacillales</taxon>
        <taxon>Paenibacillaceae</taxon>
    </lineage>
</organism>
<comment type="similarity">
    <text evidence="1">Belongs to the LamB/PxpA family.</text>
</comment>
<dbReference type="PANTHER" id="PTHR30292">
    <property type="entry name" value="UNCHARACTERIZED PROTEIN YBGL-RELATED"/>
    <property type="match status" value="1"/>
</dbReference>
<dbReference type="Proteomes" id="UP001596250">
    <property type="component" value="Unassembled WGS sequence"/>
</dbReference>
<comment type="function">
    <text evidence="1">Catalyzes the cleavage of 5-oxoproline to form L-glutamate coupled to the hydrolysis of ATP to ADP and inorganic phosphate.</text>
</comment>
<dbReference type="Gene3D" id="3.20.20.370">
    <property type="entry name" value="Glycoside hydrolase/deacetylase"/>
    <property type="match status" value="1"/>
</dbReference>
<gene>
    <name evidence="1" type="primary">pxpA</name>
    <name evidence="2" type="ORF">ACFPXP_05675</name>
</gene>
<dbReference type="HAMAP" id="MF_00691">
    <property type="entry name" value="PxpA"/>
    <property type="match status" value="1"/>
</dbReference>
<sequence length="257" mass="27815">MKIDINCDMGESFGVYRLGEDEQIVQWISSANIACGFHAGDPSVMRAAVELCLRHDVAVGAHPGLPDRMGFGRREIKVSPEEVYDLMVYQIGALTGFVRAMGGRLHHVKPHGALYNMAARDRGLADAIVCSVIDCDDSLILYGLAGSELIRASEERGLSYAEEVFADRTYQKDGSLTPRSHPQAVIVSEVDAIKQSLHMASEGAVQALTGERILLRADTICVHGDGEHALSFAKKLHQALVQADIEVKAVGGDSDKE</sequence>
<dbReference type="EC" id="3.5.2.9" evidence="1"/>
<keyword evidence="3" id="KW-1185">Reference proteome</keyword>
<evidence type="ECO:0000313" key="2">
    <source>
        <dbReference type="EMBL" id="MFC5985920.1"/>
    </source>
</evidence>
<evidence type="ECO:0000256" key="1">
    <source>
        <dbReference type="HAMAP-Rule" id="MF_00691"/>
    </source>
</evidence>
<evidence type="ECO:0000313" key="3">
    <source>
        <dbReference type="Proteomes" id="UP001596250"/>
    </source>
</evidence>
<dbReference type="InterPro" id="IPR011330">
    <property type="entry name" value="Glyco_hydro/deAcase_b/a-brl"/>
</dbReference>
<comment type="subunit">
    <text evidence="1">Forms a complex composed of PxpA, PxpB and PxpC.</text>
</comment>
<dbReference type="CDD" id="cd10787">
    <property type="entry name" value="LamB_YcsF_like"/>
    <property type="match status" value="1"/>
</dbReference>
<name>A0ABW1ILJ9_9BACL</name>
<keyword evidence="1" id="KW-0378">Hydrolase</keyword>
<comment type="catalytic activity">
    <reaction evidence="1">
        <text>5-oxo-L-proline + ATP + 2 H2O = L-glutamate + ADP + phosphate + H(+)</text>
        <dbReference type="Rhea" id="RHEA:10348"/>
        <dbReference type="ChEBI" id="CHEBI:15377"/>
        <dbReference type="ChEBI" id="CHEBI:15378"/>
        <dbReference type="ChEBI" id="CHEBI:29985"/>
        <dbReference type="ChEBI" id="CHEBI:30616"/>
        <dbReference type="ChEBI" id="CHEBI:43474"/>
        <dbReference type="ChEBI" id="CHEBI:58402"/>
        <dbReference type="ChEBI" id="CHEBI:456216"/>
        <dbReference type="EC" id="3.5.2.9"/>
    </reaction>
</comment>
<reference evidence="3" key="1">
    <citation type="journal article" date="2019" name="Int. J. Syst. Evol. Microbiol.">
        <title>The Global Catalogue of Microorganisms (GCM) 10K type strain sequencing project: providing services to taxonomists for standard genome sequencing and annotation.</title>
        <authorList>
            <consortium name="The Broad Institute Genomics Platform"/>
            <consortium name="The Broad Institute Genome Sequencing Center for Infectious Disease"/>
            <person name="Wu L."/>
            <person name="Ma J."/>
        </authorList>
    </citation>
    <scope>NUCLEOTIDE SEQUENCE [LARGE SCALE GENOMIC DNA]</scope>
    <source>
        <strain evidence="3">CCM 8749</strain>
    </source>
</reference>
<keyword evidence="1" id="KW-0067">ATP-binding</keyword>
<accession>A0ABW1ILJ9</accession>
<proteinExistence type="inferred from homology"/>
<dbReference type="SUPFAM" id="SSF88713">
    <property type="entry name" value="Glycoside hydrolase/deacetylase"/>
    <property type="match status" value="1"/>
</dbReference>
<protein>
    <recommendedName>
        <fullName evidence="1">5-oxoprolinase subunit A</fullName>
        <shortName evidence="1">5-OPase subunit A</shortName>
        <ecNumber evidence="1">3.5.2.9</ecNumber>
    </recommendedName>
    <alternativeName>
        <fullName evidence="1">5-oxoprolinase (ATP-hydrolyzing) subunit A</fullName>
    </alternativeName>
</protein>
<dbReference type="PANTHER" id="PTHR30292:SF0">
    <property type="entry name" value="5-OXOPROLINASE SUBUNIT A"/>
    <property type="match status" value="1"/>
</dbReference>